<dbReference type="PANTHER" id="PTHR35798:SF1">
    <property type="entry name" value="CELL DIVISION PROTEIN SEPF"/>
    <property type="match status" value="1"/>
</dbReference>
<keyword evidence="7" id="KW-1185">Reference proteome</keyword>
<comment type="subunit">
    <text evidence="5">Homodimer. Interacts with FtsZ.</text>
</comment>
<comment type="similarity">
    <text evidence="5">Belongs to the SepF family.</text>
</comment>
<protein>
    <recommendedName>
        <fullName evidence="5">Cell division protein SepF</fullName>
    </recommendedName>
</protein>
<evidence type="ECO:0000256" key="1">
    <source>
        <dbReference type="ARBA" id="ARBA00022618"/>
    </source>
</evidence>
<comment type="function">
    <text evidence="4 5">Cell division protein that is part of the divisome complex and is recruited early to the Z-ring. Probably stimulates Z-ring formation, perhaps through the cross-linking of FtsZ protofilaments. Its function overlaps with FtsA.</text>
</comment>
<dbReference type="PANTHER" id="PTHR35798">
    <property type="entry name" value="CELL DIVISION PROTEIN SEPF"/>
    <property type="match status" value="1"/>
</dbReference>
<comment type="subcellular location">
    <subcellularLocation>
        <location evidence="5">Cytoplasm</location>
    </subcellularLocation>
    <text evidence="5">Localizes to the division site, in a FtsZ-dependent manner.</text>
</comment>
<gene>
    <name evidence="5" type="primary">sepF</name>
    <name evidence="6" type="ORF">BET03_00410</name>
</gene>
<accession>A0A419TA20</accession>
<dbReference type="EMBL" id="MCIB01000001">
    <property type="protein sequence ID" value="RKD34329.1"/>
    <property type="molecule type" value="Genomic_DNA"/>
</dbReference>
<comment type="caution">
    <text evidence="6">The sequence shown here is derived from an EMBL/GenBank/DDBJ whole genome shotgun (WGS) entry which is preliminary data.</text>
</comment>
<keyword evidence="5" id="KW-0963">Cytoplasm</keyword>
<dbReference type="RefSeq" id="WP_120166105.1">
    <property type="nucleotide sequence ID" value="NZ_MCIB01000001.1"/>
</dbReference>
<evidence type="ECO:0000256" key="2">
    <source>
        <dbReference type="ARBA" id="ARBA00023210"/>
    </source>
</evidence>
<dbReference type="InterPro" id="IPR023052">
    <property type="entry name" value="Cell_div_SepF"/>
</dbReference>
<proteinExistence type="inferred from homology"/>
<sequence length="143" mass="16656">MVKKSEKILNKVKYIIGLDDYEEDIEEYEDEEIKHGISKSNKILNIHTNSNMKLIIHQPNKYEDAPKIVEDLKSRKTIVMNLDKIESDLKRQVFDFLNGAVYALEGNIQKVAKDIFIIAPNNVEINGKIKEELKNRGIFPWKK</sequence>
<keyword evidence="1 5" id="KW-0132">Cell division</keyword>
<keyword evidence="3 5" id="KW-0131">Cell cycle</keyword>
<evidence type="ECO:0000256" key="3">
    <source>
        <dbReference type="ARBA" id="ARBA00023306"/>
    </source>
</evidence>
<reference evidence="6 7" key="1">
    <citation type="submission" date="2016-08" db="EMBL/GenBank/DDBJ databases">
        <title>Novel Firmicutes and Novel Genomes.</title>
        <authorList>
            <person name="Poppleton D.I."/>
            <person name="Gribaldo S."/>
        </authorList>
    </citation>
    <scope>NUCLEOTIDE SEQUENCE [LARGE SCALE GENOMIC DNA]</scope>
    <source>
        <strain evidence="6 7">CTT3</strain>
    </source>
</reference>
<dbReference type="GO" id="GO:0000917">
    <property type="term" value="P:division septum assembly"/>
    <property type="evidence" value="ECO:0007669"/>
    <property type="project" value="UniProtKB-KW"/>
</dbReference>
<evidence type="ECO:0000313" key="6">
    <source>
        <dbReference type="EMBL" id="RKD34329.1"/>
    </source>
</evidence>
<dbReference type="OrthoDB" id="9815206at2"/>
<dbReference type="GO" id="GO:0005737">
    <property type="term" value="C:cytoplasm"/>
    <property type="evidence" value="ECO:0007669"/>
    <property type="project" value="UniProtKB-SubCell"/>
</dbReference>
<dbReference type="AlphaFoldDB" id="A0A419TA20"/>
<name>A0A419TA20_9FIRM</name>
<evidence type="ECO:0000313" key="7">
    <source>
        <dbReference type="Proteomes" id="UP000284177"/>
    </source>
</evidence>
<dbReference type="Pfam" id="PF04472">
    <property type="entry name" value="SepF"/>
    <property type="match status" value="1"/>
</dbReference>
<dbReference type="Proteomes" id="UP000284177">
    <property type="component" value="Unassembled WGS sequence"/>
</dbReference>
<dbReference type="GO" id="GO:0043093">
    <property type="term" value="P:FtsZ-dependent cytokinesis"/>
    <property type="evidence" value="ECO:0007669"/>
    <property type="project" value="UniProtKB-UniRule"/>
</dbReference>
<dbReference type="Gene3D" id="3.30.110.150">
    <property type="entry name" value="SepF-like protein"/>
    <property type="match status" value="1"/>
</dbReference>
<organism evidence="6 7">
    <name type="scientific">Thermohalobacter berrensis</name>
    <dbReference type="NCBI Taxonomy" id="99594"/>
    <lineage>
        <taxon>Bacteria</taxon>
        <taxon>Bacillati</taxon>
        <taxon>Bacillota</taxon>
        <taxon>Tissierellia</taxon>
        <taxon>Tissierellales</taxon>
        <taxon>Thermohalobacteraceae</taxon>
        <taxon>Thermohalobacter</taxon>
    </lineage>
</organism>
<dbReference type="InterPro" id="IPR007561">
    <property type="entry name" value="Cell_div_SepF/SepF-rel"/>
</dbReference>
<dbReference type="InterPro" id="IPR038594">
    <property type="entry name" value="SepF-like_sf"/>
</dbReference>
<dbReference type="HAMAP" id="MF_01197">
    <property type="entry name" value="SepF"/>
    <property type="match status" value="1"/>
</dbReference>
<evidence type="ECO:0000256" key="5">
    <source>
        <dbReference type="HAMAP-Rule" id="MF_01197"/>
    </source>
</evidence>
<keyword evidence="2 5" id="KW-0717">Septation</keyword>
<evidence type="ECO:0000256" key="4">
    <source>
        <dbReference type="ARBA" id="ARBA00044936"/>
    </source>
</evidence>